<feature type="transmembrane region" description="Helical" evidence="5">
    <location>
        <begin position="292"/>
        <end position="310"/>
    </location>
</feature>
<feature type="transmembrane region" description="Helical" evidence="5">
    <location>
        <begin position="322"/>
        <end position="350"/>
    </location>
</feature>
<evidence type="ECO:0000313" key="7">
    <source>
        <dbReference type="EMBL" id="OHA45875.1"/>
    </source>
</evidence>
<comment type="caution">
    <text evidence="7">The sequence shown here is derived from an EMBL/GenBank/DDBJ whole genome shotgun (WGS) entry which is preliminary data.</text>
</comment>
<feature type="transmembrane region" description="Helical" evidence="5">
    <location>
        <begin position="370"/>
        <end position="394"/>
    </location>
</feature>
<organism evidence="7 8">
    <name type="scientific">Candidatus Terrybacteria bacterium RIFCSPHIGHO2_01_FULL_43_35</name>
    <dbReference type="NCBI Taxonomy" id="1802361"/>
    <lineage>
        <taxon>Bacteria</taxon>
        <taxon>Candidatus Terryibacteriota</taxon>
    </lineage>
</organism>
<evidence type="ECO:0000256" key="1">
    <source>
        <dbReference type="ARBA" id="ARBA00004141"/>
    </source>
</evidence>
<evidence type="ECO:0000256" key="4">
    <source>
        <dbReference type="ARBA" id="ARBA00023136"/>
    </source>
</evidence>
<dbReference type="AlphaFoldDB" id="A0A1G2PC06"/>
<evidence type="ECO:0000313" key="8">
    <source>
        <dbReference type="Proteomes" id="UP000178869"/>
    </source>
</evidence>
<feature type="transmembrane region" description="Helical" evidence="5">
    <location>
        <begin position="512"/>
        <end position="530"/>
    </location>
</feature>
<protein>
    <recommendedName>
        <fullName evidence="6">O-antigen ligase-related domain-containing protein</fullName>
    </recommendedName>
</protein>
<dbReference type="GO" id="GO:0016020">
    <property type="term" value="C:membrane"/>
    <property type="evidence" value="ECO:0007669"/>
    <property type="project" value="UniProtKB-SubCell"/>
</dbReference>
<name>A0A1G2PC06_9BACT</name>
<feature type="transmembrane region" description="Helical" evidence="5">
    <location>
        <begin position="204"/>
        <end position="225"/>
    </location>
</feature>
<keyword evidence="2 5" id="KW-0812">Transmembrane</keyword>
<accession>A0A1G2PC06</accession>
<feature type="transmembrane region" description="Helical" evidence="5">
    <location>
        <begin position="73"/>
        <end position="90"/>
    </location>
</feature>
<proteinExistence type="predicted"/>
<feature type="transmembrane region" description="Helical" evidence="5">
    <location>
        <begin position="245"/>
        <end position="262"/>
    </location>
</feature>
<evidence type="ECO:0000256" key="3">
    <source>
        <dbReference type="ARBA" id="ARBA00022989"/>
    </source>
</evidence>
<evidence type="ECO:0000256" key="5">
    <source>
        <dbReference type="SAM" id="Phobius"/>
    </source>
</evidence>
<feature type="transmembrane region" description="Helical" evidence="5">
    <location>
        <begin position="406"/>
        <end position="425"/>
    </location>
</feature>
<feature type="transmembrane region" description="Helical" evidence="5">
    <location>
        <begin position="542"/>
        <end position="559"/>
    </location>
</feature>
<dbReference type="PANTHER" id="PTHR37422:SF13">
    <property type="entry name" value="LIPOPOLYSACCHARIDE BIOSYNTHESIS PROTEIN PA4999-RELATED"/>
    <property type="match status" value="1"/>
</dbReference>
<evidence type="ECO:0000256" key="2">
    <source>
        <dbReference type="ARBA" id="ARBA00022692"/>
    </source>
</evidence>
<feature type="transmembrane region" description="Helical" evidence="5">
    <location>
        <begin position="31"/>
        <end position="61"/>
    </location>
</feature>
<dbReference type="EMBL" id="MHSR01000025">
    <property type="protein sequence ID" value="OHA45875.1"/>
    <property type="molecule type" value="Genomic_DNA"/>
</dbReference>
<evidence type="ECO:0000259" key="6">
    <source>
        <dbReference type="Pfam" id="PF04932"/>
    </source>
</evidence>
<feature type="transmembrane region" description="Helical" evidence="5">
    <location>
        <begin position="571"/>
        <end position="587"/>
    </location>
</feature>
<comment type="subcellular location">
    <subcellularLocation>
        <location evidence="1">Membrane</location>
        <topology evidence="1">Multi-pass membrane protein</topology>
    </subcellularLocation>
</comment>
<dbReference type="Proteomes" id="UP000178869">
    <property type="component" value="Unassembled WGS sequence"/>
</dbReference>
<dbReference type="InterPro" id="IPR007016">
    <property type="entry name" value="O-antigen_ligase-rel_domated"/>
</dbReference>
<feature type="transmembrane region" description="Helical" evidence="5">
    <location>
        <begin position="7"/>
        <end position="25"/>
    </location>
</feature>
<dbReference type="PANTHER" id="PTHR37422">
    <property type="entry name" value="TEICHURONIC ACID BIOSYNTHESIS PROTEIN TUAE"/>
    <property type="match status" value="1"/>
</dbReference>
<feature type="transmembrane region" description="Helical" evidence="5">
    <location>
        <begin position="171"/>
        <end position="192"/>
    </location>
</feature>
<keyword evidence="3 5" id="KW-1133">Transmembrane helix</keyword>
<keyword evidence="4 5" id="KW-0472">Membrane</keyword>
<feature type="domain" description="O-antigen ligase-related" evidence="6">
    <location>
        <begin position="381"/>
        <end position="519"/>
    </location>
</feature>
<feature type="transmembrane region" description="Helical" evidence="5">
    <location>
        <begin position="141"/>
        <end position="159"/>
    </location>
</feature>
<feature type="transmembrane region" description="Helical" evidence="5">
    <location>
        <begin position="110"/>
        <end position="129"/>
    </location>
</feature>
<dbReference type="InterPro" id="IPR051533">
    <property type="entry name" value="WaaL-like"/>
</dbReference>
<sequence length="593" mass="66333">MTAVKKMVFLTTAEAICVFAIYAGVLPSKTVFVLLGGLILVMAILSLDEAVIFFVLSIPLFTALPLSIDFDNFAAWRIIVLWLFSVWIFRQRKTVSALNLSRIKSLLLQINVFEWCIMSLFSVSSFSLLVAEDIGFGLRKLIFLANFIPLYILVRWLSAQSGPRNKILLSISLAGCIAVFGGILQFIVIQFISLHTFWKHWAQWVIPVFYGSGLGGVLSASNTWFSYYSNAPPTLRLFSFFPDSHSFGLFSLIATLPTLIIFKISAGLARKIMLTLWIILSLSIYLSGTRGLWLAALPIFFGVLLIYLLTNHFLNIKRRLAVTFLISFVVTVSLEALVLNNIAMIVAFGACTKMPLLCSNLLNSAFELPYNLWVIVLGLTSALLITLITYWLTIKKHVMEYSLARIILLPLLAFLLLLPVSSILLSRAHGAGVVTKDETLIFNRAKSILDINETSNKARLDIWQITAKSVLAHPIFGVGLGNYAKVLGEKFEASRRGASAHNLYLDFAAETGLVGGGLLIAFFCTIIFYSYRLLRYAKEERLKITGAIFGIYFLWIMFYNFFDVVLINDKVLLLFSSLLGAFSGIFIEKRSRI</sequence>
<gene>
    <name evidence="7" type="ORF">A2828_01225</name>
</gene>
<dbReference type="Pfam" id="PF04932">
    <property type="entry name" value="Wzy_C"/>
    <property type="match status" value="1"/>
</dbReference>
<reference evidence="7 8" key="1">
    <citation type="journal article" date="2016" name="Nat. Commun.">
        <title>Thousands of microbial genomes shed light on interconnected biogeochemical processes in an aquifer system.</title>
        <authorList>
            <person name="Anantharaman K."/>
            <person name="Brown C.T."/>
            <person name="Hug L.A."/>
            <person name="Sharon I."/>
            <person name="Castelle C.J."/>
            <person name="Probst A.J."/>
            <person name="Thomas B.C."/>
            <person name="Singh A."/>
            <person name="Wilkins M.J."/>
            <person name="Karaoz U."/>
            <person name="Brodie E.L."/>
            <person name="Williams K.H."/>
            <person name="Hubbard S.S."/>
            <person name="Banfield J.F."/>
        </authorList>
    </citation>
    <scope>NUCLEOTIDE SEQUENCE [LARGE SCALE GENOMIC DNA]</scope>
</reference>